<keyword evidence="4" id="KW-0410">Iron transport</keyword>
<gene>
    <name evidence="15" type="ORF">SAMN05421820_103586</name>
</gene>
<dbReference type="FunFam" id="2.60.40.1120:FF:000003">
    <property type="entry name" value="Outer membrane protein Omp121"/>
    <property type="match status" value="1"/>
</dbReference>
<evidence type="ECO:0000256" key="6">
    <source>
        <dbReference type="ARBA" id="ARBA00023004"/>
    </source>
</evidence>
<dbReference type="RefSeq" id="WP_083361802.1">
    <property type="nucleotide sequence ID" value="NZ_FNGY01000003.1"/>
</dbReference>
<dbReference type="EMBL" id="FNGY01000003">
    <property type="protein sequence ID" value="SDM34350.1"/>
    <property type="molecule type" value="Genomic_DNA"/>
</dbReference>
<proteinExistence type="inferred from homology"/>
<feature type="chain" id="PRO_5010310803" evidence="13">
    <location>
        <begin position="28"/>
        <end position="1056"/>
    </location>
</feature>
<dbReference type="SUPFAM" id="SSF49464">
    <property type="entry name" value="Carboxypeptidase regulatory domain-like"/>
    <property type="match status" value="1"/>
</dbReference>
<feature type="signal peptide" evidence="13">
    <location>
        <begin position="1"/>
        <end position="27"/>
    </location>
</feature>
<dbReference type="STRING" id="430522.BFS30_02940"/>
<feature type="domain" description="TonB-dependent receptor plug" evidence="14">
    <location>
        <begin position="121"/>
        <end position="220"/>
    </location>
</feature>
<dbReference type="GO" id="GO:0006826">
    <property type="term" value="P:iron ion transport"/>
    <property type="evidence" value="ECO:0007669"/>
    <property type="project" value="UniProtKB-KW"/>
</dbReference>
<keyword evidence="10 11" id="KW-0998">Cell outer membrane</keyword>
<evidence type="ECO:0000313" key="15">
    <source>
        <dbReference type="EMBL" id="SDM34350.1"/>
    </source>
</evidence>
<keyword evidence="2 11" id="KW-0813">Transport</keyword>
<dbReference type="PROSITE" id="PS52016">
    <property type="entry name" value="TONB_DEPENDENT_REC_3"/>
    <property type="match status" value="1"/>
</dbReference>
<evidence type="ECO:0000256" key="4">
    <source>
        <dbReference type="ARBA" id="ARBA00022496"/>
    </source>
</evidence>
<organism evidence="15 16">
    <name type="scientific">Pedobacter steynii</name>
    <dbReference type="NCBI Taxonomy" id="430522"/>
    <lineage>
        <taxon>Bacteria</taxon>
        <taxon>Pseudomonadati</taxon>
        <taxon>Bacteroidota</taxon>
        <taxon>Sphingobacteriia</taxon>
        <taxon>Sphingobacteriales</taxon>
        <taxon>Sphingobacteriaceae</taxon>
        <taxon>Pedobacter</taxon>
    </lineage>
</organism>
<comment type="similarity">
    <text evidence="11">Belongs to the TonB-dependent receptor family.</text>
</comment>
<dbReference type="InterPro" id="IPR012910">
    <property type="entry name" value="Plug_dom"/>
</dbReference>
<dbReference type="PANTHER" id="PTHR32552:SF81">
    <property type="entry name" value="TONB-DEPENDENT OUTER MEMBRANE RECEPTOR"/>
    <property type="match status" value="1"/>
</dbReference>
<dbReference type="InterPro" id="IPR037066">
    <property type="entry name" value="Plug_dom_sf"/>
</dbReference>
<evidence type="ECO:0000259" key="14">
    <source>
        <dbReference type="Pfam" id="PF07715"/>
    </source>
</evidence>
<dbReference type="GO" id="GO:0009279">
    <property type="term" value="C:cell outer membrane"/>
    <property type="evidence" value="ECO:0007669"/>
    <property type="project" value="UniProtKB-SubCell"/>
</dbReference>
<dbReference type="Pfam" id="PF13715">
    <property type="entry name" value="CarbopepD_reg_2"/>
    <property type="match status" value="1"/>
</dbReference>
<keyword evidence="5 11" id="KW-0812">Transmembrane</keyword>
<dbReference type="Gene3D" id="2.40.170.20">
    <property type="entry name" value="TonB-dependent receptor, beta-barrel domain"/>
    <property type="match status" value="1"/>
</dbReference>
<dbReference type="InterPro" id="IPR008969">
    <property type="entry name" value="CarboxyPept-like_regulatory"/>
</dbReference>
<dbReference type="NCBIfam" id="TIGR04056">
    <property type="entry name" value="OMP_RagA_SusC"/>
    <property type="match status" value="1"/>
</dbReference>
<name>A0A1G9SG82_9SPHI</name>
<dbReference type="PANTHER" id="PTHR32552">
    <property type="entry name" value="FERRICHROME IRON RECEPTOR-RELATED"/>
    <property type="match status" value="1"/>
</dbReference>
<dbReference type="Gene3D" id="2.60.40.1120">
    <property type="entry name" value="Carboxypeptidase-like, regulatory domain"/>
    <property type="match status" value="1"/>
</dbReference>
<evidence type="ECO:0000256" key="2">
    <source>
        <dbReference type="ARBA" id="ARBA00022448"/>
    </source>
</evidence>
<evidence type="ECO:0000256" key="9">
    <source>
        <dbReference type="ARBA" id="ARBA00023136"/>
    </source>
</evidence>
<keyword evidence="6" id="KW-0408">Iron</keyword>
<reference evidence="16" key="1">
    <citation type="submission" date="2016-10" db="EMBL/GenBank/DDBJ databases">
        <authorList>
            <person name="Varghese N."/>
            <person name="Submissions S."/>
        </authorList>
    </citation>
    <scope>NUCLEOTIDE SEQUENCE [LARGE SCALE GENOMIC DNA]</scope>
    <source>
        <strain evidence="16">DSM 19110</strain>
    </source>
</reference>
<protein>
    <submittedName>
        <fullName evidence="15">TonB-linked outer membrane protein, SusC/RagA family</fullName>
    </submittedName>
</protein>
<dbReference type="Gene3D" id="2.170.130.10">
    <property type="entry name" value="TonB-dependent receptor, plug domain"/>
    <property type="match status" value="1"/>
</dbReference>
<keyword evidence="9 11" id="KW-0472">Membrane</keyword>
<evidence type="ECO:0000256" key="11">
    <source>
        <dbReference type="PROSITE-ProRule" id="PRU01360"/>
    </source>
</evidence>
<evidence type="ECO:0000256" key="8">
    <source>
        <dbReference type="ARBA" id="ARBA00023077"/>
    </source>
</evidence>
<dbReference type="AlphaFoldDB" id="A0A1G9SG82"/>
<dbReference type="Proteomes" id="UP000183200">
    <property type="component" value="Unassembled WGS sequence"/>
</dbReference>
<evidence type="ECO:0000313" key="16">
    <source>
        <dbReference type="Proteomes" id="UP000183200"/>
    </source>
</evidence>
<keyword evidence="8" id="KW-0798">TonB box</keyword>
<keyword evidence="13" id="KW-0732">Signal</keyword>
<evidence type="ECO:0000256" key="12">
    <source>
        <dbReference type="SAM" id="MobiDB-lite"/>
    </source>
</evidence>
<evidence type="ECO:0000256" key="10">
    <source>
        <dbReference type="ARBA" id="ARBA00023237"/>
    </source>
</evidence>
<keyword evidence="3 11" id="KW-1134">Transmembrane beta strand</keyword>
<dbReference type="InterPro" id="IPR023996">
    <property type="entry name" value="TonB-dep_OMP_SusC/RagA"/>
</dbReference>
<evidence type="ECO:0000256" key="3">
    <source>
        <dbReference type="ARBA" id="ARBA00022452"/>
    </source>
</evidence>
<evidence type="ECO:0000256" key="5">
    <source>
        <dbReference type="ARBA" id="ARBA00022692"/>
    </source>
</evidence>
<keyword evidence="16" id="KW-1185">Reference proteome</keyword>
<keyword evidence="7" id="KW-0406">Ion transport</keyword>
<accession>A0A1G9SG82</accession>
<dbReference type="SUPFAM" id="SSF56935">
    <property type="entry name" value="Porins"/>
    <property type="match status" value="1"/>
</dbReference>
<feature type="region of interest" description="Disordered" evidence="12">
    <location>
        <begin position="34"/>
        <end position="55"/>
    </location>
</feature>
<evidence type="ECO:0000256" key="7">
    <source>
        <dbReference type="ARBA" id="ARBA00023065"/>
    </source>
</evidence>
<comment type="subcellular location">
    <subcellularLocation>
        <location evidence="1 11">Cell outer membrane</location>
        <topology evidence="1 11">Multi-pass membrane protein</topology>
    </subcellularLocation>
</comment>
<dbReference type="OrthoDB" id="9768177at2"/>
<sequence>MKFFCTAKRACLLTMLVWLLALSATYAQSTVTGTVTDENNQPMPGVSIKVKGSNNGGTTNTNGKFSLAVPANATLVFSFIGYRPKEIVVGTQTQIELKLEPDQANLNEVVVTALGIKKEKKRLGYAVQEVKGDALQKAISPNVVESLTGKVAGLTVTNSSDFFSDPKLYLRGKKPLIVIDGVPSTTTDMWNISSDDIENISVLKGAAASALYGSLGLNGAVQISLKSSSNAAKGTTMSFNSSTTFQGGFIRIPKAQTQYGPGDAGEYAFGTGGPGGGGINDFDYSVWGPKFDGRLLPQYDSPIDASTGKRIPTPWLSRGADNLGNFMETGLVTSNNFSVQSRGESGGVTLSDTYKYSKASVPGAKLNINTFRLNGNLNLSDKLSVDGSLQHTYEYASNLPRNNYGPHSPIYNLSIWGGAHFDIRDFKDYWAPGKEGIKQRFVENWRYNNPYMLANEWKRPYTKNDVLGFLKLNYKISDKFDAHVRTSLNTYSLTKDEEISMDIYDYDISDRGGRYRHNEFGMLESNTDFLIKYHDNFFNDNFNVNATLGGNQLYKSNREAHAATTKLIVPGIFKLDNSTDKVLPTSYKDEKGIYSAYSSIDLAYKNRIFLGMTGRVDKSSTLPAKNSTFFYPSVSLSAVVSDMLHLPKAINFLKLRAAYAKVGSDKIGDDGDDYDVYNAVNSYTTGSRNRNLPIAAYPSIIDNPNLKPEFNTTYEYGVEARFLNDRLGFDFSYYSNNYGPQIFTQIFSQTSGYTGIRLNGRTTQRRGFDFSFNATPVKTDHFSWLALINVDGGKDYLKSLPALADGSPQLKEGRTPVGGRLDNYWYSDWEKSPDGQLVMNADGLPRITDYDVNIGNQKTSFSVSMNNTFSYKNISLSFLVDGRFGGITYDRFERDLWRSGSHPDAVAPERELSNIAYANGTDPRTMLIPGLKIVSGEAKYDPDGNMLSDTRVFAPNDYKVDYQTWAKQYMAAWQNNVIDKTFIKLREVVLTYNVPTAFLKNKFLKGASLSFVGRNLYYWTKDKTFGDLDTYSMSTGDTDLQQPAQRTYGFNINLKF</sequence>
<dbReference type="Pfam" id="PF07715">
    <property type="entry name" value="Plug"/>
    <property type="match status" value="1"/>
</dbReference>
<evidence type="ECO:0000256" key="13">
    <source>
        <dbReference type="SAM" id="SignalP"/>
    </source>
</evidence>
<dbReference type="InterPro" id="IPR039426">
    <property type="entry name" value="TonB-dep_rcpt-like"/>
</dbReference>
<evidence type="ECO:0000256" key="1">
    <source>
        <dbReference type="ARBA" id="ARBA00004571"/>
    </source>
</evidence>
<dbReference type="InterPro" id="IPR036942">
    <property type="entry name" value="Beta-barrel_TonB_sf"/>
</dbReference>